<dbReference type="RefSeq" id="WP_307062600.1">
    <property type="nucleotide sequence ID" value="NZ_JAUSUH010000009.1"/>
</dbReference>
<gene>
    <name evidence="3" type="ORF">J2S76_003592</name>
</gene>
<evidence type="ECO:0000313" key="4">
    <source>
        <dbReference type="Proteomes" id="UP001238467"/>
    </source>
</evidence>
<feature type="compositionally biased region" description="Polar residues" evidence="1">
    <location>
        <begin position="96"/>
        <end position="105"/>
    </location>
</feature>
<accession>A0ABU0DL33</accession>
<reference evidence="3 4" key="1">
    <citation type="submission" date="2023-07" db="EMBL/GenBank/DDBJ databases">
        <title>Genomic Encyclopedia of Type Strains, Phase IV (KMG-IV): sequencing the most valuable type-strain genomes for metagenomic binning, comparative biology and taxonomic classification.</title>
        <authorList>
            <person name="Goeker M."/>
        </authorList>
    </citation>
    <scope>NUCLEOTIDE SEQUENCE [LARGE SCALE GENOMIC DNA]</scope>
    <source>
        <strain evidence="3 4">DSM 1277</strain>
    </source>
</reference>
<proteinExistence type="predicted"/>
<keyword evidence="2" id="KW-0732">Signal</keyword>
<feature type="compositionally biased region" description="Polar residues" evidence="1">
    <location>
        <begin position="32"/>
        <end position="47"/>
    </location>
</feature>
<protein>
    <recommendedName>
        <fullName evidence="5">Lipoprotein</fullName>
    </recommendedName>
</protein>
<evidence type="ECO:0000256" key="1">
    <source>
        <dbReference type="SAM" id="MobiDB-lite"/>
    </source>
</evidence>
<feature type="region of interest" description="Disordered" evidence="1">
    <location>
        <begin position="75"/>
        <end position="105"/>
    </location>
</feature>
<name>A0ABU0DL33_9HYPH</name>
<feature type="region of interest" description="Disordered" evidence="1">
    <location>
        <begin position="30"/>
        <end position="60"/>
    </location>
</feature>
<dbReference type="Proteomes" id="UP001238467">
    <property type="component" value="Unassembled WGS sequence"/>
</dbReference>
<evidence type="ECO:0008006" key="5">
    <source>
        <dbReference type="Google" id="ProtNLM"/>
    </source>
</evidence>
<organism evidence="3 4">
    <name type="scientific">Ancylobacter vacuolatus</name>
    <dbReference type="NCBI Taxonomy" id="223389"/>
    <lineage>
        <taxon>Bacteria</taxon>
        <taxon>Pseudomonadati</taxon>
        <taxon>Pseudomonadota</taxon>
        <taxon>Alphaproteobacteria</taxon>
        <taxon>Hyphomicrobiales</taxon>
        <taxon>Xanthobacteraceae</taxon>
        <taxon>Ancylobacter</taxon>
    </lineage>
</organism>
<sequence>MKKTVSIPMLGAVLAAAFVGPALADTNRPIIGQNSGWSPQTNQTQNHAAPRHEGWSQQGQGTMYEGRNAATMYEGRNAAPMGSPNTQGVEPYIANQIEQNARSTD</sequence>
<feature type="signal peptide" evidence="2">
    <location>
        <begin position="1"/>
        <end position="24"/>
    </location>
</feature>
<evidence type="ECO:0000256" key="2">
    <source>
        <dbReference type="SAM" id="SignalP"/>
    </source>
</evidence>
<feature type="chain" id="PRO_5045095103" description="Lipoprotein" evidence="2">
    <location>
        <begin position="25"/>
        <end position="105"/>
    </location>
</feature>
<evidence type="ECO:0000313" key="3">
    <source>
        <dbReference type="EMBL" id="MDQ0349148.1"/>
    </source>
</evidence>
<dbReference type="EMBL" id="JAUSUH010000009">
    <property type="protein sequence ID" value="MDQ0349148.1"/>
    <property type="molecule type" value="Genomic_DNA"/>
</dbReference>
<comment type="caution">
    <text evidence="3">The sequence shown here is derived from an EMBL/GenBank/DDBJ whole genome shotgun (WGS) entry which is preliminary data.</text>
</comment>
<keyword evidence="4" id="KW-1185">Reference proteome</keyword>